<dbReference type="Pfam" id="PF04039">
    <property type="entry name" value="MnhB"/>
    <property type="match status" value="1"/>
</dbReference>
<keyword evidence="6 8" id="KW-0472">Membrane</keyword>
<dbReference type="RefSeq" id="WP_176062199.1">
    <property type="nucleotide sequence ID" value="NZ_BJTG01000001.1"/>
</dbReference>
<dbReference type="EMBL" id="BJTG01000001">
    <property type="protein sequence ID" value="GEJ55395.1"/>
    <property type="molecule type" value="Genomic_DNA"/>
</dbReference>
<evidence type="ECO:0000256" key="5">
    <source>
        <dbReference type="ARBA" id="ARBA00022989"/>
    </source>
</evidence>
<gene>
    <name evidence="10" type="ORF">AMYX_01360</name>
</gene>
<keyword evidence="5 8" id="KW-1133">Transmembrane helix</keyword>
<keyword evidence="3" id="KW-1003">Cell membrane</keyword>
<name>A0A7I9VGC7_9BACT</name>
<evidence type="ECO:0000256" key="3">
    <source>
        <dbReference type="ARBA" id="ARBA00022475"/>
    </source>
</evidence>
<feature type="region of interest" description="Disordered" evidence="7">
    <location>
        <begin position="90"/>
        <end position="112"/>
    </location>
</feature>
<dbReference type="PANTHER" id="PTHR33932:SF4">
    <property type="entry name" value="NA(+)_H(+) ANTIPORTER SUBUNIT B"/>
    <property type="match status" value="1"/>
</dbReference>
<organism evidence="10 11">
    <name type="scientific">Anaeromyxobacter diazotrophicus</name>
    <dbReference type="NCBI Taxonomy" id="2590199"/>
    <lineage>
        <taxon>Bacteria</taxon>
        <taxon>Pseudomonadati</taxon>
        <taxon>Myxococcota</taxon>
        <taxon>Myxococcia</taxon>
        <taxon>Myxococcales</taxon>
        <taxon>Cystobacterineae</taxon>
        <taxon>Anaeromyxobacteraceae</taxon>
        <taxon>Anaeromyxobacter</taxon>
    </lineage>
</organism>
<dbReference type="GO" id="GO:0005886">
    <property type="term" value="C:plasma membrane"/>
    <property type="evidence" value="ECO:0007669"/>
    <property type="project" value="UniProtKB-SubCell"/>
</dbReference>
<proteinExistence type="inferred from homology"/>
<reference evidence="11" key="1">
    <citation type="journal article" date="2020" name="Appl. Environ. Microbiol.">
        <title>Diazotrophic Anaeromyxobacter Isolates from Soils.</title>
        <authorList>
            <person name="Masuda Y."/>
            <person name="Yamanaka H."/>
            <person name="Xu Z.X."/>
            <person name="Shiratori Y."/>
            <person name="Aono T."/>
            <person name="Amachi S."/>
            <person name="Senoo K."/>
            <person name="Itoh H."/>
        </authorList>
    </citation>
    <scope>NUCLEOTIDE SEQUENCE [LARGE SCALE GENOMIC DNA]</scope>
    <source>
        <strain evidence="11">R267</strain>
    </source>
</reference>
<feature type="transmembrane region" description="Helical" evidence="8">
    <location>
        <begin position="173"/>
        <end position="196"/>
    </location>
</feature>
<evidence type="ECO:0000256" key="6">
    <source>
        <dbReference type="ARBA" id="ARBA00023136"/>
    </source>
</evidence>
<feature type="transmembrane region" description="Helical" evidence="8">
    <location>
        <begin position="216"/>
        <end position="243"/>
    </location>
</feature>
<dbReference type="InterPro" id="IPR007182">
    <property type="entry name" value="MnhB"/>
</dbReference>
<comment type="similarity">
    <text evidence="2">Belongs to the CPA3 antiporters (TC 2.A.63) subunit B family.</text>
</comment>
<comment type="subcellular location">
    <subcellularLocation>
        <location evidence="1">Cell membrane</location>
        <topology evidence="1">Multi-pass membrane protein</topology>
    </subcellularLocation>
</comment>
<feature type="compositionally biased region" description="Basic and acidic residues" evidence="7">
    <location>
        <begin position="90"/>
        <end position="103"/>
    </location>
</feature>
<feature type="transmembrane region" description="Helical" evidence="8">
    <location>
        <begin position="111"/>
        <end position="132"/>
    </location>
</feature>
<protein>
    <recommendedName>
        <fullName evidence="9">Na+/H+ antiporter MnhB subunit-related protein domain-containing protein</fullName>
    </recommendedName>
</protein>
<dbReference type="Proteomes" id="UP000503640">
    <property type="component" value="Unassembled WGS sequence"/>
</dbReference>
<evidence type="ECO:0000256" key="8">
    <source>
        <dbReference type="SAM" id="Phobius"/>
    </source>
</evidence>
<evidence type="ECO:0000256" key="4">
    <source>
        <dbReference type="ARBA" id="ARBA00022692"/>
    </source>
</evidence>
<evidence type="ECO:0000259" key="9">
    <source>
        <dbReference type="Pfam" id="PF04039"/>
    </source>
</evidence>
<feature type="transmembrane region" description="Helical" evidence="8">
    <location>
        <begin position="73"/>
        <end position="90"/>
    </location>
</feature>
<feature type="domain" description="Na+/H+ antiporter MnhB subunit-related protein" evidence="9">
    <location>
        <begin position="125"/>
        <end position="235"/>
    </location>
</feature>
<evidence type="ECO:0000313" key="10">
    <source>
        <dbReference type="EMBL" id="GEJ55395.1"/>
    </source>
</evidence>
<keyword evidence="11" id="KW-1185">Reference proteome</keyword>
<keyword evidence="4 8" id="KW-0812">Transmembrane</keyword>
<accession>A0A7I9VGC7</accession>
<dbReference type="InterPro" id="IPR050622">
    <property type="entry name" value="CPA3_antiporter_subunitB"/>
</dbReference>
<sequence>MSARGRAAVLWAGLLVLAAALAAGLARLPPAGEGASAYGDLLARRSAPERSAGDAVAAVNFDYRGFDTLGEELILFTAVAGAGLLLRQGPRREGHAEERDRAAGRRPPPTSSAVRVLGGGLAGAGVCLGLYLATHGQVSPGGGFQGGVVLATVPLSVYLAMEADVFRRIAPRLLVAIGEGAGIGLYAATGLLGLLARRAYLENVLPAGQIGDVLSAGTILPLNLAVALAVAGGLLLLLTVFLAEALEERLEGGW</sequence>
<feature type="transmembrane region" description="Helical" evidence="8">
    <location>
        <begin position="144"/>
        <end position="161"/>
    </location>
</feature>
<evidence type="ECO:0000256" key="7">
    <source>
        <dbReference type="SAM" id="MobiDB-lite"/>
    </source>
</evidence>
<evidence type="ECO:0000256" key="1">
    <source>
        <dbReference type="ARBA" id="ARBA00004651"/>
    </source>
</evidence>
<dbReference type="PANTHER" id="PTHR33932">
    <property type="entry name" value="NA(+)/H(+) ANTIPORTER SUBUNIT B"/>
    <property type="match status" value="1"/>
</dbReference>
<evidence type="ECO:0000313" key="11">
    <source>
        <dbReference type="Proteomes" id="UP000503640"/>
    </source>
</evidence>
<dbReference type="AlphaFoldDB" id="A0A7I9VGC7"/>
<comment type="caution">
    <text evidence="10">The sequence shown here is derived from an EMBL/GenBank/DDBJ whole genome shotgun (WGS) entry which is preliminary data.</text>
</comment>
<evidence type="ECO:0000256" key="2">
    <source>
        <dbReference type="ARBA" id="ARBA00009425"/>
    </source>
</evidence>